<evidence type="ECO:0000256" key="6">
    <source>
        <dbReference type="ARBA" id="ARBA00022989"/>
    </source>
</evidence>
<keyword evidence="7 10" id="KW-0472">Membrane</keyword>
<evidence type="ECO:0000256" key="4">
    <source>
        <dbReference type="ARBA" id="ARBA00022692"/>
    </source>
</evidence>
<dbReference type="PANTHER" id="PTHR12428">
    <property type="entry name" value="OXA1"/>
    <property type="match status" value="1"/>
</dbReference>
<keyword evidence="5" id="KW-0653">Protein transport</keyword>
<organism evidence="13 14">
    <name type="scientific">Effusibacillus consociatus</name>
    <dbReference type="NCBI Taxonomy" id="1117041"/>
    <lineage>
        <taxon>Bacteria</taxon>
        <taxon>Bacillati</taxon>
        <taxon>Bacillota</taxon>
        <taxon>Bacilli</taxon>
        <taxon>Bacillales</taxon>
        <taxon>Alicyclobacillaceae</taxon>
        <taxon>Effusibacillus</taxon>
    </lineage>
</organism>
<evidence type="ECO:0000256" key="9">
    <source>
        <dbReference type="RuleBase" id="RU003945"/>
    </source>
</evidence>
<proteinExistence type="inferred from homology"/>
<feature type="domain" description="Membrane insertase YidC/Oxa/ALB C-terminal" evidence="12">
    <location>
        <begin position="55"/>
        <end position="232"/>
    </location>
</feature>
<evidence type="ECO:0000256" key="2">
    <source>
        <dbReference type="ARBA" id="ARBA00022448"/>
    </source>
</evidence>
<keyword evidence="14" id="KW-1185">Reference proteome</keyword>
<keyword evidence="11" id="KW-0732">Signal</keyword>
<feature type="transmembrane region" description="Helical" evidence="10">
    <location>
        <begin position="120"/>
        <end position="143"/>
    </location>
</feature>
<dbReference type="InterPro" id="IPR028055">
    <property type="entry name" value="YidC/Oxa/ALB_C"/>
</dbReference>
<keyword evidence="3" id="KW-1003">Cell membrane</keyword>
<evidence type="ECO:0000256" key="10">
    <source>
        <dbReference type="SAM" id="Phobius"/>
    </source>
</evidence>
<keyword evidence="4 9" id="KW-0812">Transmembrane</keyword>
<dbReference type="CDD" id="cd20070">
    <property type="entry name" value="5TM_YidC_Alb3"/>
    <property type="match status" value="1"/>
</dbReference>
<gene>
    <name evidence="13" type="ORF">ACFO8Q_14060</name>
</gene>
<evidence type="ECO:0000256" key="5">
    <source>
        <dbReference type="ARBA" id="ARBA00022927"/>
    </source>
</evidence>
<evidence type="ECO:0000256" key="1">
    <source>
        <dbReference type="ARBA" id="ARBA00004651"/>
    </source>
</evidence>
<name>A0ABV9Q2G3_9BACL</name>
<comment type="caution">
    <text evidence="13">The sequence shown here is derived from an EMBL/GenBank/DDBJ whole genome shotgun (WGS) entry which is preliminary data.</text>
</comment>
<evidence type="ECO:0000256" key="11">
    <source>
        <dbReference type="SAM" id="SignalP"/>
    </source>
</evidence>
<dbReference type="PROSITE" id="PS51257">
    <property type="entry name" value="PROKAR_LIPOPROTEIN"/>
    <property type="match status" value="1"/>
</dbReference>
<evidence type="ECO:0000313" key="13">
    <source>
        <dbReference type="EMBL" id="MFC4768469.1"/>
    </source>
</evidence>
<keyword evidence="2" id="KW-0813">Transport</keyword>
<feature type="transmembrane region" description="Helical" evidence="10">
    <location>
        <begin position="55"/>
        <end position="75"/>
    </location>
</feature>
<reference evidence="14" key="1">
    <citation type="journal article" date="2019" name="Int. J. Syst. Evol. Microbiol.">
        <title>The Global Catalogue of Microorganisms (GCM) 10K type strain sequencing project: providing services to taxonomists for standard genome sequencing and annotation.</title>
        <authorList>
            <consortium name="The Broad Institute Genomics Platform"/>
            <consortium name="The Broad Institute Genome Sequencing Center for Infectious Disease"/>
            <person name="Wu L."/>
            <person name="Ma J."/>
        </authorList>
    </citation>
    <scope>NUCLEOTIDE SEQUENCE [LARGE SCALE GENOMIC DNA]</scope>
    <source>
        <strain evidence="14">WYCCWR 12678</strain>
    </source>
</reference>
<evidence type="ECO:0000256" key="8">
    <source>
        <dbReference type="ARBA" id="ARBA00023186"/>
    </source>
</evidence>
<dbReference type="PRINTS" id="PR00701">
    <property type="entry name" value="60KDINNERMP"/>
</dbReference>
<feature type="chain" id="PRO_5045770741" evidence="11">
    <location>
        <begin position="25"/>
        <end position="244"/>
    </location>
</feature>
<dbReference type="RefSeq" id="WP_380026423.1">
    <property type="nucleotide sequence ID" value="NZ_JBHSHC010000106.1"/>
</dbReference>
<evidence type="ECO:0000259" key="12">
    <source>
        <dbReference type="Pfam" id="PF02096"/>
    </source>
</evidence>
<sequence length="244" mass="27472">MKKIGLFSLLALLSLTVTGCGANASGTLDRSGFWGKFVGIISDGIDYFGKLIGDYGIAILVITLIIRIIIFPLMYKQLKHSKLMQELQPEMTKIREKYKNDPQKMNQEMMKLFQAKGTNPLAGCFPILIQMPILFALYQAIMYNGHIKAATFLGLIQLGQPEHFVLPALAGLTTYIQTRMTMMNPNDPQQKMMLYIMPAMIFFFAFTFPAALSLYWVFGNILTIIQYYFLKKPQKAATQGGPAK</sequence>
<dbReference type="NCBIfam" id="TIGR03592">
    <property type="entry name" value="yidC_oxa1_cterm"/>
    <property type="match status" value="1"/>
</dbReference>
<dbReference type="InterPro" id="IPR001708">
    <property type="entry name" value="YidC/ALB3/OXA1/COX18"/>
</dbReference>
<comment type="similarity">
    <text evidence="9">Belongs to the OXA1/ALB3/YidC family.</text>
</comment>
<dbReference type="EMBL" id="JBHSHC010000106">
    <property type="protein sequence ID" value="MFC4768469.1"/>
    <property type="molecule type" value="Genomic_DNA"/>
</dbReference>
<dbReference type="Proteomes" id="UP001596002">
    <property type="component" value="Unassembled WGS sequence"/>
</dbReference>
<dbReference type="InterPro" id="IPR047196">
    <property type="entry name" value="YidC_ALB_C"/>
</dbReference>
<evidence type="ECO:0000313" key="14">
    <source>
        <dbReference type="Proteomes" id="UP001596002"/>
    </source>
</evidence>
<dbReference type="PRINTS" id="PR01900">
    <property type="entry name" value="YIDCPROTEIN"/>
</dbReference>
<dbReference type="Pfam" id="PF02096">
    <property type="entry name" value="60KD_IMP"/>
    <property type="match status" value="1"/>
</dbReference>
<evidence type="ECO:0000256" key="7">
    <source>
        <dbReference type="ARBA" id="ARBA00023136"/>
    </source>
</evidence>
<accession>A0ABV9Q2G3</accession>
<evidence type="ECO:0000256" key="3">
    <source>
        <dbReference type="ARBA" id="ARBA00022475"/>
    </source>
</evidence>
<keyword evidence="8" id="KW-0143">Chaperone</keyword>
<dbReference type="PANTHER" id="PTHR12428:SF65">
    <property type="entry name" value="CYTOCHROME C OXIDASE ASSEMBLY PROTEIN COX18, MITOCHONDRIAL"/>
    <property type="match status" value="1"/>
</dbReference>
<keyword evidence="6 10" id="KW-1133">Transmembrane helix</keyword>
<protein>
    <submittedName>
        <fullName evidence="13">YidC/Oxa1 family membrane protein insertase</fullName>
    </submittedName>
</protein>
<feature type="transmembrane region" description="Helical" evidence="10">
    <location>
        <begin position="192"/>
        <end position="208"/>
    </location>
</feature>
<feature type="signal peptide" evidence="11">
    <location>
        <begin position="1"/>
        <end position="24"/>
    </location>
</feature>
<comment type="subcellular location">
    <subcellularLocation>
        <location evidence="1">Cell membrane</location>
        <topology evidence="1">Multi-pass membrane protein</topology>
    </subcellularLocation>
    <subcellularLocation>
        <location evidence="9">Membrane</location>
        <topology evidence="9">Multi-pass membrane protein</topology>
    </subcellularLocation>
</comment>